<accession>A0ABV7H5C0</accession>
<gene>
    <name evidence="1" type="ORF">ACFOEN_15720</name>
</gene>
<proteinExistence type="predicted"/>
<organism evidence="1 2">
    <name type="scientific">Piscinibacterium candidicorallinum</name>
    <dbReference type="NCBI Taxonomy" id="1793872"/>
    <lineage>
        <taxon>Bacteria</taxon>
        <taxon>Pseudomonadati</taxon>
        <taxon>Pseudomonadota</taxon>
        <taxon>Betaproteobacteria</taxon>
        <taxon>Burkholderiales</taxon>
        <taxon>Piscinibacterium</taxon>
    </lineage>
</organism>
<evidence type="ECO:0000313" key="2">
    <source>
        <dbReference type="Proteomes" id="UP001595556"/>
    </source>
</evidence>
<dbReference type="Pfam" id="PF20112">
    <property type="entry name" value="DUF6502"/>
    <property type="match status" value="1"/>
</dbReference>
<comment type="caution">
    <text evidence="1">The sequence shown here is derived from an EMBL/GenBank/DDBJ whole genome shotgun (WGS) entry which is preliminary data.</text>
</comment>
<sequence length="269" mass="29305">MDPRAALSAAVVRLLTPLVRVLLRHGMAFADFAELAKRTYVQVADKDFALPGKRQTDSRISVLTGLTRKDVARLQADNVASDAALAAERNRAARVLNAWVLKRKAEDGTPALLTMDQFAELVKEASGDMPARAVLDELLAAEAVQIDEGLLRLLTQDYRPQGSEKDGRRLLILGEHVRDLLESADHNLTHPPEDAFILRRVYFDNIPAEAVPALRAALRAAGEDVIAKAREQLAQADLGDDLVAPGRTRVSLGVYYLEESGPKSPGESS</sequence>
<name>A0ABV7H5C0_9BURK</name>
<evidence type="ECO:0000313" key="1">
    <source>
        <dbReference type="EMBL" id="MFC3149074.1"/>
    </source>
</evidence>
<dbReference type="RefSeq" id="WP_414859605.1">
    <property type="nucleotide sequence ID" value="NZ_CP180191.1"/>
</dbReference>
<protein>
    <submittedName>
        <fullName evidence="1">DUF6502 family protein</fullName>
    </submittedName>
</protein>
<keyword evidence="2" id="KW-1185">Reference proteome</keyword>
<reference evidence="2" key="1">
    <citation type="journal article" date="2019" name="Int. J. Syst. Evol. Microbiol.">
        <title>The Global Catalogue of Microorganisms (GCM) 10K type strain sequencing project: providing services to taxonomists for standard genome sequencing and annotation.</title>
        <authorList>
            <consortium name="The Broad Institute Genomics Platform"/>
            <consortium name="The Broad Institute Genome Sequencing Center for Infectious Disease"/>
            <person name="Wu L."/>
            <person name="Ma J."/>
        </authorList>
    </citation>
    <scope>NUCLEOTIDE SEQUENCE [LARGE SCALE GENOMIC DNA]</scope>
    <source>
        <strain evidence="2">KCTC 52168</strain>
    </source>
</reference>
<dbReference type="InterPro" id="IPR045445">
    <property type="entry name" value="DUF6502"/>
</dbReference>
<dbReference type="EMBL" id="JBHRTI010000010">
    <property type="protein sequence ID" value="MFC3149074.1"/>
    <property type="molecule type" value="Genomic_DNA"/>
</dbReference>
<dbReference type="Proteomes" id="UP001595556">
    <property type="component" value="Unassembled WGS sequence"/>
</dbReference>